<dbReference type="AlphaFoldDB" id="A0A4U5P830"/>
<reference evidence="1" key="3">
    <citation type="journal article" date="2019" name="G3 (Bethesda)">
        <title>Hybrid Assembly of the Genome of the Entomopathogenic Nematode Steinernema carpocapsae Identifies the X-Chromosome.</title>
        <authorList>
            <person name="Serra L."/>
            <person name="Macchietto M."/>
            <person name="Macias-Munoz A."/>
            <person name="McGill C.J."/>
            <person name="Rodriguez I.M."/>
            <person name="Rodriguez B."/>
            <person name="Murad R."/>
            <person name="Mortazavi A."/>
        </authorList>
    </citation>
    <scope>NUCLEOTIDE SEQUENCE</scope>
    <source>
        <strain evidence="1">ALL</strain>
    </source>
</reference>
<comment type="caution">
    <text evidence="1">The sequence shown here is derived from an EMBL/GenBank/DDBJ whole genome shotgun (WGS) entry which is preliminary data.</text>
</comment>
<sequence>MSQSRQSKVEFALCEPLLGARACIPNESICWSRRLRRQFHKIPVASFARGALGNDFFDKLQKDDSRDQDNGF</sequence>
<dbReference type="EMBL" id="AZBU02000002">
    <property type="protein sequence ID" value="TKR92399.1"/>
    <property type="molecule type" value="Genomic_DNA"/>
</dbReference>
<gene>
    <name evidence="1" type="ORF">L596_007061</name>
</gene>
<reference evidence="1" key="1">
    <citation type="submission" date="2013-11" db="EMBL/GenBank/DDBJ databases">
        <authorList>
            <person name="Sternberg P."/>
            <person name="Dillman A."/>
            <person name="Macchietto M."/>
        </authorList>
    </citation>
    <scope>NUCLEOTIDE SEQUENCE</scope>
    <source>
        <strain evidence="1">ALL</strain>
    </source>
</reference>
<protein>
    <submittedName>
        <fullName evidence="1">Uncharacterized protein</fullName>
    </submittedName>
</protein>
<reference evidence="1" key="2">
    <citation type="journal article" date="2015" name="Genome Biol.">
        <title>Comparative genomics of Steinernema reveals deeply conserved gene regulatory networks.</title>
        <authorList>
            <person name="Dillman A.R."/>
            <person name="Macchietto M."/>
            <person name="Porter C.F."/>
            <person name="Rogers A."/>
            <person name="Williams B."/>
            <person name="Antoshechkin I."/>
            <person name="Lee M.M."/>
            <person name="Goodwin Z."/>
            <person name="Lu X."/>
            <person name="Lewis E.E."/>
            <person name="Goodrich-Blair H."/>
            <person name="Stock S.P."/>
            <person name="Adams B.J."/>
            <person name="Sternberg P.W."/>
            <person name="Mortazavi A."/>
        </authorList>
    </citation>
    <scope>NUCLEOTIDE SEQUENCE [LARGE SCALE GENOMIC DNA]</scope>
    <source>
        <strain evidence="1">ALL</strain>
    </source>
</reference>
<accession>A0A4U5P830</accession>
<proteinExistence type="predicted"/>
<organism evidence="1">
    <name type="scientific">Steinernema carpocapsae</name>
    <name type="common">Entomopathogenic nematode</name>
    <dbReference type="NCBI Taxonomy" id="34508"/>
    <lineage>
        <taxon>Eukaryota</taxon>
        <taxon>Metazoa</taxon>
        <taxon>Ecdysozoa</taxon>
        <taxon>Nematoda</taxon>
        <taxon>Chromadorea</taxon>
        <taxon>Rhabditida</taxon>
        <taxon>Tylenchina</taxon>
        <taxon>Panagrolaimomorpha</taxon>
        <taxon>Strongyloidoidea</taxon>
        <taxon>Steinernematidae</taxon>
        <taxon>Steinernema</taxon>
    </lineage>
</organism>
<evidence type="ECO:0000313" key="1">
    <source>
        <dbReference type="EMBL" id="TKR92399.1"/>
    </source>
</evidence>
<name>A0A4U5P830_STECR</name>